<proteinExistence type="predicted"/>
<name>A0ABR2AUW5_9ROSI</name>
<feature type="region of interest" description="Disordered" evidence="1">
    <location>
        <begin position="46"/>
        <end position="69"/>
    </location>
</feature>
<gene>
    <name evidence="2" type="ORF">V6N12_057111</name>
</gene>
<evidence type="ECO:0000313" key="3">
    <source>
        <dbReference type="Proteomes" id="UP001472677"/>
    </source>
</evidence>
<feature type="compositionally biased region" description="Basic and acidic residues" evidence="1">
    <location>
        <begin position="46"/>
        <end position="61"/>
    </location>
</feature>
<evidence type="ECO:0000256" key="1">
    <source>
        <dbReference type="SAM" id="MobiDB-lite"/>
    </source>
</evidence>
<keyword evidence="3" id="KW-1185">Reference proteome</keyword>
<reference evidence="2 3" key="1">
    <citation type="journal article" date="2024" name="G3 (Bethesda)">
        <title>Genome assembly of Hibiscus sabdariffa L. provides insights into metabolisms of medicinal natural products.</title>
        <authorList>
            <person name="Kim T."/>
        </authorList>
    </citation>
    <scope>NUCLEOTIDE SEQUENCE [LARGE SCALE GENOMIC DNA]</scope>
    <source>
        <strain evidence="2">TK-2024</strain>
        <tissue evidence="2">Old leaves</tissue>
    </source>
</reference>
<evidence type="ECO:0000313" key="2">
    <source>
        <dbReference type="EMBL" id="KAK8497935.1"/>
    </source>
</evidence>
<dbReference type="EMBL" id="JBBPBM010000284">
    <property type="protein sequence ID" value="KAK8497935.1"/>
    <property type="molecule type" value="Genomic_DNA"/>
</dbReference>
<organism evidence="2 3">
    <name type="scientific">Hibiscus sabdariffa</name>
    <name type="common">roselle</name>
    <dbReference type="NCBI Taxonomy" id="183260"/>
    <lineage>
        <taxon>Eukaryota</taxon>
        <taxon>Viridiplantae</taxon>
        <taxon>Streptophyta</taxon>
        <taxon>Embryophyta</taxon>
        <taxon>Tracheophyta</taxon>
        <taxon>Spermatophyta</taxon>
        <taxon>Magnoliopsida</taxon>
        <taxon>eudicotyledons</taxon>
        <taxon>Gunneridae</taxon>
        <taxon>Pentapetalae</taxon>
        <taxon>rosids</taxon>
        <taxon>malvids</taxon>
        <taxon>Malvales</taxon>
        <taxon>Malvaceae</taxon>
        <taxon>Malvoideae</taxon>
        <taxon>Hibiscus</taxon>
    </lineage>
</organism>
<dbReference type="Proteomes" id="UP001472677">
    <property type="component" value="Unassembled WGS sequence"/>
</dbReference>
<protein>
    <submittedName>
        <fullName evidence="2">Uncharacterized protein</fullName>
    </submittedName>
</protein>
<feature type="region of interest" description="Disordered" evidence="1">
    <location>
        <begin position="1"/>
        <end position="26"/>
    </location>
</feature>
<accession>A0ABR2AUW5</accession>
<sequence length="69" mass="7533">MDKNWGETEKEEEDKEEGNGTVSGMGINMLKLGGKTLLIGLEQRPAKELIDDPTQDADKETASPNVSEN</sequence>
<comment type="caution">
    <text evidence="2">The sequence shown here is derived from an EMBL/GenBank/DDBJ whole genome shotgun (WGS) entry which is preliminary data.</text>
</comment>